<comment type="pathway">
    <text evidence="1">Protein modification; protein sumoylation.</text>
</comment>
<dbReference type="InterPro" id="IPR037992">
    <property type="entry name" value="TRAPPC6/Trs33"/>
</dbReference>
<evidence type="ECO:0000256" key="6">
    <source>
        <dbReference type="ARBA" id="ARBA00022771"/>
    </source>
</evidence>
<evidence type="ECO:0008006" key="16">
    <source>
        <dbReference type="Google" id="ProtNLM"/>
    </source>
</evidence>
<evidence type="ECO:0000313" key="15">
    <source>
        <dbReference type="Proteomes" id="UP000045706"/>
    </source>
</evidence>
<proteinExistence type="inferred from homology"/>
<dbReference type="PROSITE" id="PS51466">
    <property type="entry name" value="PINIT"/>
    <property type="match status" value="1"/>
</dbReference>
<evidence type="ECO:0000256" key="9">
    <source>
        <dbReference type="PROSITE-ProRule" id="PRU00452"/>
    </source>
</evidence>
<dbReference type="SUPFAM" id="SSF111126">
    <property type="entry name" value="Ligand-binding domain in the NO signalling and Golgi transport"/>
    <property type="match status" value="1"/>
</dbReference>
<comment type="similarity">
    <text evidence="3">Belongs to the TRAPP small subunits family. BET3 subfamily.</text>
</comment>
<dbReference type="PANTHER" id="PTHR10782">
    <property type="entry name" value="ZINC FINGER MIZ DOMAIN-CONTAINING PROTEIN"/>
    <property type="match status" value="1"/>
</dbReference>
<feature type="domain" description="PINIT" evidence="13">
    <location>
        <begin position="121"/>
        <end position="274"/>
    </location>
</feature>
<dbReference type="CDD" id="cd14944">
    <property type="entry name" value="TRAPPC6A_Trs33"/>
    <property type="match status" value="1"/>
</dbReference>
<dbReference type="GO" id="GO:0000785">
    <property type="term" value="C:chromatin"/>
    <property type="evidence" value="ECO:0007669"/>
    <property type="project" value="TreeGrafter"/>
</dbReference>
<dbReference type="InterPro" id="IPR024096">
    <property type="entry name" value="NO_sig/Golgi_transp_ligand-bd"/>
</dbReference>
<dbReference type="Pfam" id="PF04051">
    <property type="entry name" value="TRAPP"/>
    <property type="match status" value="1"/>
</dbReference>
<keyword evidence="7" id="KW-0833">Ubl conjugation pathway</keyword>
<dbReference type="GO" id="GO:0008270">
    <property type="term" value="F:zinc ion binding"/>
    <property type="evidence" value="ECO:0007669"/>
    <property type="project" value="UniProtKB-KW"/>
</dbReference>
<evidence type="ECO:0000256" key="1">
    <source>
        <dbReference type="ARBA" id="ARBA00004718"/>
    </source>
</evidence>
<dbReference type="Gene3D" id="3.30.40.10">
    <property type="entry name" value="Zinc/RING finger domain, C3HC4 (zinc finger)"/>
    <property type="match status" value="1"/>
</dbReference>
<evidence type="ECO:0000313" key="14">
    <source>
        <dbReference type="EMBL" id="CRK39098.1"/>
    </source>
</evidence>
<dbReference type="GO" id="GO:0048193">
    <property type="term" value="P:Golgi vesicle transport"/>
    <property type="evidence" value="ECO:0007669"/>
    <property type="project" value="InterPro"/>
</dbReference>
<feature type="region of interest" description="Disordered" evidence="10">
    <location>
        <begin position="436"/>
        <end position="462"/>
    </location>
</feature>
<keyword evidence="4" id="KW-0808">Transferase</keyword>
<evidence type="ECO:0000259" key="12">
    <source>
        <dbReference type="PROSITE" id="PS51044"/>
    </source>
</evidence>
<keyword evidence="6 9" id="KW-0863">Zinc-finger</keyword>
<dbReference type="GO" id="GO:0061665">
    <property type="term" value="F:SUMO ligase activity"/>
    <property type="evidence" value="ECO:0007669"/>
    <property type="project" value="TreeGrafter"/>
</dbReference>
<evidence type="ECO:0000256" key="4">
    <source>
        <dbReference type="ARBA" id="ARBA00022679"/>
    </source>
</evidence>
<keyword evidence="8" id="KW-0862">Zinc</keyword>
<dbReference type="Gene3D" id="2.60.120.780">
    <property type="entry name" value="PINIT domain"/>
    <property type="match status" value="1"/>
</dbReference>
<evidence type="ECO:0000259" key="13">
    <source>
        <dbReference type="PROSITE" id="PS51466"/>
    </source>
</evidence>
<evidence type="ECO:0000256" key="5">
    <source>
        <dbReference type="ARBA" id="ARBA00022723"/>
    </source>
</evidence>
<dbReference type="PROSITE" id="PS50800">
    <property type="entry name" value="SAP"/>
    <property type="match status" value="1"/>
</dbReference>
<dbReference type="InterPro" id="IPR023321">
    <property type="entry name" value="PINIT"/>
</dbReference>
<dbReference type="CDD" id="cd16792">
    <property type="entry name" value="SP-RING_Siz-like"/>
    <property type="match status" value="1"/>
</dbReference>
<keyword evidence="5" id="KW-0479">Metal-binding</keyword>
<dbReference type="EMBL" id="CVQI01031718">
    <property type="protein sequence ID" value="CRK39098.1"/>
    <property type="molecule type" value="Genomic_DNA"/>
</dbReference>
<dbReference type="AlphaFoldDB" id="A0A0G4MY26"/>
<feature type="domain" description="SAP" evidence="11">
    <location>
        <begin position="18"/>
        <end position="52"/>
    </location>
</feature>
<evidence type="ECO:0000256" key="10">
    <source>
        <dbReference type="SAM" id="MobiDB-lite"/>
    </source>
</evidence>
<dbReference type="InterPro" id="IPR003034">
    <property type="entry name" value="SAP_dom"/>
</dbReference>
<evidence type="ECO:0000256" key="3">
    <source>
        <dbReference type="ARBA" id="ARBA00006218"/>
    </source>
</evidence>
<dbReference type="PROSITE" id="PS51044">
    <property type="entry name" value="ZF_SP_RING"/>
    <property type="match status" value="1"/>
</dbReference>
<feature type="domain" description="SP-RING-type" evidence="12">
    <location>
        <begin position="303"/>
        <end position="388"/>
    </location>
</feature>
<dbReference type="InterPro" id="IPR013083">
    <property type="entry name" value="Znf_RING/FYVE/PHD"/>
</dbReference>
<feature type="region of interest" description="Disordered" evidence="10">
    <location>
        <begin position="399"/>
        <end position="418"/>
    </location>
</feature>
<name>A0A0G4MY26_VERLO</name>
<dbReference type="GO" id="GO:0016925">
    <property type="term" value="P:protein sumoylation"/>
    <property type="evidence" value="ECO:0007669"/>
    <property type="project" value="UniProtKB-UniPathway"/>
</dbReference>
<dbReference type="InterPro" id="IPR031141">
    <property type="entry name" value="SIZ1/2_SP-RING"/>
</dbReference>
<gene>
    <name evidence="14" type="ORF">BN1723_000651</name>
</gene>
<comment type="similarity">
    <text evidence="2">Belongs to the PIAS family.</text>
</comment>
<evidence type="ECO:0000259" key="11">
    <source>
        <dbReference type="PROSITE" id="PS50800"/>
    </source>
</evidence>
<accession>A0A0G4MY26</accession>
<protein>
    <recommendedName>
        <fullName evidence="16">SP-RING-type domain-containing protein</fullName>
    </recommendedName>
</protein>
<feature type="compositionally biased region" description="Low complexity" evidence="10">
    <location>
        <begin position="556"/>
        <end position="581"/>
    </location>
</feature>
<dbReference type="Pfam" id="PF02891">
    <property type="entry name" value="zf-MIZ"/>
    <property type="match status" value="1"/>
</dbReference>
<sequence length="736" mass="80516">MPEIPRADVASLVKVVQSTTLLNRQLSTICQLNGLTSSGVKASLQQRIVNYIQEIVNRKDLTRFRQIEQSIRNTKAGHPHTTPSTTTPKPAAMLDYTNNSPAQPARSYFSGSNLNGGGAHSSLGHAVGYHGGSQMSLQFKPSPFYEIRRSVGPIRTCEAMSQHRNLVTIKIRASEHAALQQCITDKSFRVMVFCAGDKNGIQDIAFPHQSEVKVNGGEIKANLRGLKNKPGSTRPVDITDALRLKPSNYENNVELIYALTTKPFYVAVYLCKTTSVQDLAARIEHGKKIPKASVISEIRKEAADTDIVTTSQVLSLKCPLSYMRLAIPCRSYVCKHIQCFDATSYLQLQEQGPQWLCPICNKSATYDSLAIDEYVKDILANTSKDLEQVTIEPDAQWHAQSSVDDHNPYRGSQSAALDDDDDLEISEISIVGGRKYETPSRSLQGTATPTTRDSSSMPRGLGSCNDQGRIFLSDAQTCQYIINQSNKASLPGRHVRRSVSSPPSSPTMSFETVMPPFNSTDPNASFLSSSAYDFLLIELVPLAYRVTQELDHAATANSGSSDPAPASADTASVSQRAASSVTGGGGGGTAASAGQKMDEDEEKDAVFYRLEKLGYRVGQGLVERFSRDRPRFNDTLDVIKFLCKDLWSLVFRKQVDNLKTNHRGVYVLTDNNFRPFARMSTEVGGQAVLRAQPFLWFPCGILRGALAALGVDATVQAETNELPAAVFQIKTLAPKT</sequence>
<dbReference type="Pfam" id="PF14324">
    <property type="entry name" value="PINIT"/>
    <property type="match status" value="1"/>
</dbReference>
<dbReference type="InterPro" id="IPR007194">
    <property type="entry name" value="TRAPP_component"/>
</dbReference>
<dbReference type="Proteomes" id="UP000045706">
    <property type="component" value="Unassembled WGS sequence"/>
</dbReference>
<organism evidence="14 15">
    <name type="scientific">Verticillium longisporum</name>
    <name type="common">Verticillium dahliae var. longisporum</name>
    <dbReference type="NCBI Taxonomy" id="100787"/>
    <lineage>
        <taxon>Eukaryota</taxon>
        <taxon>Fungi</taxon>
        <taxon>Dikarya</taxon>
        <taxon>Ascomycota</taxon>
        <taxon>Pezizomycotina</taxon>
        <taxon>Sordariomycetes</taxon>
        <taxon>Hypocreomycetidae</taxon>
        <taxon>Glomerellales</taxon>
        <taxon>Plectosphaerellaceae</taxon>
        <taxon>Verticillium</taxon>
    </lineage>
</organism>
<dbReference type="InterPro" id="IPR038654">
    <property type="entry name" value="PINIT_sf"/>
</dbReference>
<feature type="compositionally biased region" description="Polar residues" evidence="10">
    <location>
        <begin position="439"/>
        <end position="457"/>
    </location>
</feature>
<evidence type="ECO:0000256" key="8">
    <source>
        <dbReference type="ARBA" id="ARBA00022833"/>
    </source>
</evidence>
<reference evidence="15" key="1">
    <citation type="submission" date="2015-05" db="EMBL/GenBank/DDBJ databases">
        <authorList>
            <person name="Fogelqvist Johan"/>
        </authorList>
    </citation>
    <scope>NUCLEOTIDE SEQUENCE [LARGE SCALE GENOMIC DNA]</scope>
</reference>
<evidence type="ECO:0000256" key="7">
    <source>
        <dbReference type="ARBA" id="ARBA00022786"/>
    </source>
</evidence>
<feature type="region of interest" description="Disordered" evidence="10">
    <location>
        <begin position="555"/>
        <end position="598"/>
    </location>
</feature>
<dbReference type="Gene3D" id="3.30.1380.20">
    <property type="entry name" value="Trafficking protein particle complex subunit 3"/>
    <property type="match status" value="1"/>
</dbReference>
<dbReference type="InterPro" id="IPR004181">
    <property type="entry name" value="Znf_MIZ"/>
</dbReference>
<dbReference type="PANTHER" id="PTHR10782:SF4">
    <property type="entry name" value="TONALLI, ISOFORM E"/>
    <property type="match status" value="1"/>
</dbReference>
<evidence type="ECO:0000256" key="2">
    <source>
        <dbReference type="ARBA" id="ARBA00005383"/>
    </source>
</evidence>
<dbReference type="UniPathway" id="UPA00886"/>